<evidence type="ECO:0000313" key="3">
    <source>
        <dbReference type="Proteomes" id="UP000182400"/>
    </source>
</evidence>
<dbReference type="EMBL" id="FOWP01000008">
    <property type="protein sequence ID" value="SFP28981.1"/>
    <property type="molecule type" value="Genomic_DNA"/>
</dbReference>
<dbReference type="OrthoDB" id="9877618at2"/>
<proteinExistence type="predicted"/>
<dbReference type="Proteomes" id="UP000182400">
    <property type="component" value="Unassembled WGS sequence"/>
</dbReference>
<evidence type="ECO:0000256" key="1">
    <source>
        <dbReference type="SAM" id="Phobius"/>
    </source>
</evidence>
<keyword evidence="1" id="KW-0472">Membrane</keyword>
<dbReference type="RefSeq" id="WP_074939823.1">
    <property type="nucleotide sequence ID" value="NZ_FOWP01000008.1"/>
</dbReference>
<feature type="transmembrane region" description="Helical" evidence="1">
    <location>
        <begin position="12"/>
        <end position="28"/>
    </location>
</feature>
<name>A0A1I5P638_9GAMM</name>
<gene>
    <name evidence="2" type="ORF">SAMN05216601_10865</name>
</gene>
<evidence type="ECO:0000313" key="2">
    <source>
        <dbReference type="EMBL" id="SFP28981.1"/>
    </source>
</evidence>
<organism evidence="2 3">
    <name type="scientific">Ectopseudomonas composti</name>
    <dbReference type="NCBI Taxonomy" id="658457"/>
    <lineage>
        <taxon>Bacteria</taxon>
        <taxon>Pseudomonadati</taxon>
        <taxon>Pseudomonadota</taxon>
        <taxon>Gammaproteobacteria</taxon>
        <taxon>Pseudomonadales</taxon>
        <taxon>Pseudomonadaceae</taxon>
        <taxon>Ectopseudomonas</taxon>
    </lineage>
</organism>
<protein>
    <submittedName>
        <fullName evidence="2">Uncharacterized protein</fullName>
    </submittedName>
</protein>
<accession>A0A1I5P638</accession>
<keyword evidence="1" id="KW-0812">Transmembrane</keyword>
<sequence length="71" mass="7856">MKLFGHDYSPLRLALLAASYIVGTWIAVHGRSLFPWLGPFAYTPGLVLSVLLFYRLTPTADVTQTAKEESS</sequence>
<dbReference type="STRING" id="658457.SAMN05216601_10865"/>
<keyword evidence="1" id="KW-1133">Transmembrane helix</keyword>
<feature type="transmembrane region" description="Helical" evidence="1">
    <location>
        <begin position="34"/>
        <end position="54"/>
    </location>
</feature>
<reference evidence="2 3" key="1">
    <citation type="submission" date="2016-10" db="EMBL/GenBank/DDBJ databases">
        <authorList>
            <person name="de Groot N.N."/>
        </authorList>
    </citation>
    <scope>NUCLEOTIDE SEQUENCE [LARGE SCALE GENOMIC DNA]</scope>
    <source>
        <strain evidence="2 3">CCUG 59231</strain>
    </source>
</reference>
<dbReference type="AlphaFoldDB" id="A0A1I5P638"/>